<comment type="caution">
    <text evidence="10">The sequence shown here is derived from an EMBL/GenBank/DDBJ whole genome shotgun (WGS) entry which is preliminary data.</text>
</comment>
<name>A0A7J4CZC2_9ARCH</name>
<evidence type="ECO:0000313" key="11">
    <source>
        <dbReference type="Proteomes" id="UP000589132"/>
    </source>
</evidence>
<evidence type="ECO:0000256" key="5">
    <source>
        <dbReference type="ARBA" id="ARBA00022679"/>
    </source>
</evidence>
<dbReference type="Proteomes" id="UP000589132">
    <property type="component" value="Unassembled WGS sequence"/>
</dbReference>
<keyword evidence="5 10" id="KW-0808">Transferase</keyword>
<dbReference type="GO" id="GO:0017000">
    <property type="term" value="P:antibiotic biosynthetic process"/>
    <property type="evidence" value="ECO:0007669"/>
    <property type="project" value="InterPro"/>
</dbReference>
<evidence type="ECO:0000256" key="7">
    <source>
        <dbReference type="ARBA" id="ARBA00030921"/>
    </source>
</evidence>
<evidence type="ECO:0000256" key="8">
    <source>
        <dbReference type="ARBA" id="ARBA00050040"/>
    </source>
</evidence>
<dbReference type="NCBIfam" id="TIGR03251">
    <property type="entry name" value="LAT_fam"/>
    <property type="match status" value="1"/>
</dbReference>
<dbReference type="PANTHER" id="PTHR43206:SF2">
    <property type="entry name" value="4-AMINOBUTYRATE AMINOTRANSFERASE GABT"/>
    <property type="match status" value="1"/>
</dbReference>
<evidence type="ECO:0000256" key="1">
    <source>
        <dbReference type="ARBA" id="ARBA00001933"/>
    </source>
</evidence>
<gene>
    <name evidence="10" type="ORF">EYO15_00980</name>
</gene>
<dbReference type="GO" id="GO:0045484">
    <property type="term" value="F:L-lysine 6-transaminase activity"/>
    <property type="evidence" value="ECO:0007669"/>
    <property type="project" value="UniProtKB-EC"/>
</dbReference>
<dbReference type="InterPro" id="IPR005814">
    <property type="entry name" value="Aminotrans_3"/>
</dbReference>
<evidence type="ECO:0000256" key="9">
    <source>
        <dbReference type="RuleBase" id="RU003560"/>
    </source>
</evidence>
<reference evidence="11" key="1">
    <citation type="journal article" date="2019" name="bioRxiv">
        <title>Genome diversification in globally distributed novel marine Proteobacteria is linked to environmental adaptation.</title>
        <authorList>
            <person name="Zhou Z."/>
            <person name="Tran P.Q."/>
            <person name="Kieft K."/>
            <person name="Anantharaman K."/>
        </authorList>
    </citation>
    <scope>NUCLEOTIDE SEQUENCE [LARGE SCALE GENOMIC DNA]</scope>
</reference>
<comment type="similarity">
    <text evidence="2 9">Belongs to the class-III pyridoxal-phosphate-dependent aminotransferase family.</text>
</comment>
<dbReference type="InterPro" id="IPR015421">
    <property type="entry name" value="PyrdxlP-dep_Trfase_major"/>
</dbReference>
<dbReference type="EC" id="2.6.1.36" evidence="3"/>
<evidence type="ECO:0000256" key="4">
    <source>
        <dbReference type="ARBA" id="ARBA00022576"/>
    </source>
</evidence>
<dbReference type="InterPro" id="IPR015424">
    <property type="entry name" value="PyrdxlP-dep_Trfase"/>
</dbReference>
<dbReference type="EMBL" id="DTTC01000045">
    <property type="protein sequence ID" value="HIA97742.1"/>
    <property type="molecule type" value="Genomic_DNA"/>
</dbReference>
<proteinExistence type="inferred from homology"/>
<dbReference type="Pfam" id="PF00202">
    <property type="entry name" value="Aminotran_3"/>
    <property type="match status" value="1"/>
</dbReference>
<evidence type="ECO:0000256" key="6">
    <source>
        <dbReference type="ARBA" id="ARBA00022898"/>
    </source>
</evidence>
<dbReference type="Gene3D" id="3.90.1150.10">
    <property type="entry name" value="Aspartate Aminotransferase, domain 1"/>
    <property type="match status" value="1"/>
</dbReference>
<dbReference type="GO" id="GO:0030170">
    <property type="term" value="F:pyridoxal phosphate binding"/>
    <property type="evidence" value="ECO:0007669"/>
    <property type="project" value="InterPro"/>
</dbReference>
<dbReference type="AlphaFoldDB" id="A0A7J4CZC2"/>
<dbReference type="SUPFAM" id="SSF53383">
    <property type="entry name" value="PLP-dependent transferases"/>
    <property type="match status" value="1"/>
</dbReference>
<dbReference type="PANTHER" id="PTHR43206">
    <property type="entry name" value="AMINOTRANSFERASE"/>
    <property type="match status" value="1"/>
</dbReference>
<keyword evidence="6 9" id="KW-0663">Pyridoxal phosphate</keyword>
<evidence type="ECO:0000256" key="3">
    <source>
        <dbReference type="ARBA" id="ARBA00013071"/>
    </source>
</evidence>
<protein>
    <recommendedName>
        <fullName evidence="8">L-lysine-epsilon aminotransferase</fullName>
        <ecNumber evidence="3">2.6.1.36</ecNumber>
    </recommendedName>
    <alternativeName>
        <fullName evidence="7">Lysine 6-aminotransferase</fullName>
    </alternativeName>
</protein>
<organism evidence="10 11">
    <name type="scientific">Marine Group III euryarchaeote</name>
    <dbReference type="NCBI Taxonomy" id="2173149"/>
    <lineage>
        <taxon>Archaea</taxon>
        <taxon>Methanobacteriati</taxon>
        <taxon>Thermoplasmatota</taxon>
        <taxon>Thermoplasmata</taxon>
        <taxon>Candidatus Thermoprofundales</taxon>
    </lineage>
</organism>
<dbReference type="PIRSF" id="PIRSF000521">
    <property type="entry name" value="Transaminase_4ab_Lys_Orn"/>
    <property type="match status" value="1"/>
</dbReference>
<dbReference type="Gene3D" id="3.40.640.10">
    <property type="entry name" value="Type I PLP-dependent aspartate aminotransferase-like (Major domain)"/>
    <property type="match status" value="1"/>
</dbReference>
<comment type="cofactor">
    <cofactor evidence="1">
        <name>pyridoxal 5'-phosphate</name>
        <dbReference type="ChEBI" id="CHEBI:597326"/>
    </cofactor>
</comment>
<evidence type="ECO:0000256" key="2">
    <source>
        <dbReference type="ARBA" id="ARBA00008954"/>
    </source>
</evidence>
<dbReference type="InterPro" id="IPR017657">
    <property type="entry name" value="L-lysine_6-transaminase"/>
</dbReference>
<accession>A0A7J4CZC2</accession>
<dbReference type="InterPro" id="IPR015422">
    <property type="entry name" value="PyrdxlP-dep_Trfase_small"/>
</dbReference>
<sequence length="433" mass="48839">MAFTRSVHETLKKYQLVDGFDVVFDMEKSQGVWLHDSVTQEKYLDCFTCFASWPIGYNHPMMTEPEFFNKISKVSINNPANSDLYTREMAEFVEMFATHASPDGFNNHFWVAGGALAIENALKTAFDWKARKLGRKIGDPCEDLVIIHLHEAFHGRSGYTMSLTNTDPVKTGLFPKFDWPRIHNPCIEYDLDGNVSNDIAASESQSKNDLDAAFSKHGDKVAGIIVEPMQGEGGDNHFRSEFLQMLRDYSDNHDCLLIFDEIQTGFWGSGKPWMWQHHGIAPDIAAFGKKTQVCGIYANNRVKEVDNNVFTMSSRINSTWGGNLVDMVRSKRFIEIILQEDLGENILKRGAEFVTGLRAMAKEKGTFTNVRGVGSMSAFTLDTPEARDAMIGRMMENKLLALKSGPRSIRFRMPLIMSKDEVSDALRRVDSSL</sequence>
<dbReference type="GO" id="GO:0009450">
    <property type="term" value="P:gamma-aminobutyric acid catabolic process"/>
    <property type="evidence" value="ECO:0007669"/>
    <property type="project" value="TreeGrafter"/>
</dbReference>
<keyword evidence="4 10" id="KW-0032">Aminotransferase</keyword>
<evidence type="ECO:0000313" key="10">
    <source>
        <dbReference type="EMBL" id="HIA97742.1"/>
    </source>
</evidence>